<dbReference type="Pfam" id="PF05954">
    <property type="entry name" value="Phage_GPD"/>
    <property type="match status" value="1"/>
</dbReference>
<dbReference type="SUPFAM" id="SSF69349">
    <property type="entry name" value="Phage fibre proteins"/>
    <property type="match status" value="1"/>
</dbReference>
<dbReference type="AlphaFoldDB" id="D2QZK3"/>
<evidence type="ECO:0000313" key="6">
    <source>
        <dbReference type="EMBL" id="ADB16486.1"/>
    </source>
</evidence>
<dbReference type="NCBIfam" id="TIGR01646">
    <property type="entry name" value="vgr_GE"/>
    <property type="match status" value="1"/>
</dbReference>
<feature type="domain" description="Gp5/Type VI secretion system Vgr protein OB-fold" evidence="4">
    <location>
        <begin position="392"/>
        <end position="456"/>
    </location>
</feature>
<reference evidence="6 7" key="1">
    <citation type="journal article" date="2009" name="Stand. Genomic Sci.">
        <title>Complete genome sequence of Pirellula staleyi type strain (ATCC 27377).</title>
        <authorList>
            <person name="Clum A."/>
            <person name="Tindall B.J."/>
            <person name="Sikorski J."/>
            <person name="Ivanova N."/>
            <person name="Mavrommatis K."/>
            <person name="Lucas S."/>
            <person name="Glavina del Rio T."/>
            <person name="Nolan M."/>
            <person name="Chen F."/>
            <person name="Tice H."/>
            <person name="Pitluck S."/>
            <person name="Cheng J.F."/>
            <person name="Chertkov O."/>
            <person name="Brettin T."/>
            <person name="Han C."/>
            <person name="Detter J.C."/>
            <person name="Kuske C."/>
            <person name="Bruce D."/>
            <person name="Goodwin L."/>
            <person name="Ovchinikova G."/>
            <person name="Pati A."/>
            <person name="Mikhailova N."/>
            <person name="Chen A."/>
            <person name="Palaniappan K."/>
            <person name="Land M."/>
            <person name="Hauser L."/>
            <person name="Chang Y.J."/>
            <person name="Jeffries C.D."/>
            <person name="Chain P."/>
            <person name="Rohde M."/>
            <person name="Goker M."/>
            <person name="Bristow J."/>
            <person name="Eisen J.A."/>
            <person name="Markowitz V."/>
            <person name="Hugenholtz P."/>
            <person name="Kyrpides N.C."/>
            <person name="Klenk H.P."/>
            <person name="Lapidus A."/>
        </authorList>
    </citation>
    <scope>NUCLEOTIDE SEQUENCE [LARGE SCALE GENOMIC DNA]</scope>
    <source>
        <strain evidence="7">ATCC 27377 / DSM 6068 / ICPB 4128</strain>
    </source>
</reference>
<sequence>MARALTFTSPLGPDKFVLQSMEAYEELGRLFEYKLRLLSKDGAIKLDDLIGKNVTISVELVDGRTRYFNGEVAEFEQITESFQDYFVYVAIVRPELWYLSLTADCKIFQQKTAVDIIKAVLGDGAVTYRTSLSKTYRTLEYCVQYNESDFNFVSRLMEQEGIYYFFEHAQGTHKMVLADSISAHKAIEGEASIAYMSRRDGFDDDTDHVFDWKVRHKVRTGVWAHTDFDFVKPKSNLEAKSQIVRLHPQSSNEVFTYPGSYTVVADGTGYARNRIEEEHTVHDVVVGRTNALQMAVGGLFTLTDYPRADQNVEHLITMINMVFKQEIETAGGAVQGTVDTKLGVFIEHQFGALEKSKPFRAAWTTPRPIVRGPQTAIVVGKAGEEIWTDLYARVKVQFHWDRYGQKNENSSCWLRVGQVWAGPEWGAIHIPRIGQEVIVDFLEGDPDCPIVTGRVYNGDNMPPYALPANQTQSGIKSRSSKSGTAQNFNELRFEDKKDSEHIYFHAEKDFTRIVENNDVLKVGFDKKQAGDQTIDIYNNRTTTIEQGNEKLQVKVGNRETLVDTGNDTHVVKTGNRETTVTTGNDTHTISTGNREVTVSKGNDTLTVTTGNMTVTVTAGTCKITAGTAIELICGGSSIKMTPSSIAIESPTINIKASGTLNAESPATTVKGTGMLTLQGGVVKIN</sequence>
<dbReference type="PANTHER" id="PTHR32305">
    <property type="match status" value="1"/>
</dbReference>
<dbReference type="Proteomes" id="UP000001887">
    <property type="component" value="Chromosome"/>
</dbReference>
<comment type="similarity">
    <text evidence="2">Belongs to the VgrG protein family.</text>
</comment>
<dbReference type="Pfam" id="PF04717">
    <property type="entry name" value="Phage_base_V"/>
    <property type="match status" value="1"/>
</dbReference>
<dbReference type="Gene3D" id="2.30.110.50">
    <property type="match status" value="1"/>
</dbReference>
<evidence type="ECO:0000256" key="1">
    <source>
        <dbReference type="ARBA" id="ARBA00004613"/>
    </source>
</evidence>
<dbReference type="InterPro" id="IPR037026">
    <property type="entry name" value="Vgr_OB-fold_dom_sf"/>
</dbReference>
<dbReference type="PANTHER" id="PTHR32305:SF15">
    <property type="entry name" value="PROTEIN RHSA-RELATED"/>
    <property type="match status" value="1"/>
</dbReference>
<dbReference type="NCBIfam" id="TIGR03361">
    <property type="entry name" value="VI_Rhs_Vgr"/>
    <property type="match status" value="1"/>
</dbReference>
<dbReference type="Gene3D" id="2.40.50.230">
    <property type="entry name" value="Gp5 N-terminal domain"/>
    <property type="match status" value="1"/>
</dbReference>
<dbReference type="SUPFAM" id="SSF69279">
    <property type="entry name" value="Phage tail proteins"/>
    <property type="match status" value="2"/>
</dbReference>
<gene>
    <name evidence="6" type="ordered locus">Psta_1811</name>
</gene>
<keyword evidence="7" id="KW-1185">Reference proteome</keyword>
<name>D2QZK3_PIRSD</name>
<dbReference type="OrthoDB" id="9762420at2"/>
<dbReference type="STRING" id="530564.Psta_1811"/>
<proteinExistence type="inferred from homology"/>
<evidence type="ECO:0000259" key="4">
    <source>
        <dbReference type="Pfam" id="PF04717"/>
    </source>
</evidence>
<organism evidence="6 7">
    <name type="scientific">Pirellula staleyi (strain ATCC 27377 / DSM 6068 / ICPB 4128)</name>
    <name type="common">Pirella staleyi</name>
    <dbReference type="NCBI Taxonomy" id="530564"/>
    <lineage>
        <taxon>Bacteria</taxon>
        <taxon>Pseudomonadati</taxon>
        <taxon>Planctomycetota</taxon>
        <taxon>Planctomycetia</taxon>
        <taxon>Pirellulales</taxon>
        <taxon>Pirellulaceae</taxon>
        <taxon>Pirellula</taxon>
    </lineage>
</organism>
<accession>D2QZK3</accession>
<comment type="subcellular location">
    <subcellularLocation>
        <location evidence="1">Secreted</location>
    </subcellularLocation>
</comment>
<dbReference type="HOGENOM" id="CLU_004121_7_3_0"/>
<evidence type="ECO:0000256" key="2">
    <source>
        <dbReference type="ARBA" id="ARBA00005558"/>
    </source>
</evidence>
<dbReference type="InterPro" id="IPR054030">
    <property type="entry name" value="Gp5_Vgr_C"/>
</dbReference>
<feature type="domain" description="Gp5/Type VI secretion system Vgr C-terminal trimerisation" evidence="5">
    <location>
        <begin position="473"/>
        <end position="580"/>
    </location>
</feature>
<dbReference type="Gene3D" id="4.10.220.110">
    <property type="match status" value="1"/>
</dbReference>
<dbReference type="eggNOG" id="COG2931">
    <property type="taxonomic scope" value="Bacteria"/>
</dbReference>
<dbReference type="Gene3D" id="3.55.50.10">
    <property type="entry name" value="Baseplate protein-like domains"/>
    <property type="match status" value="1"/>
</dbReference>
<evidence type="ECO:0000313" key="7">
    <source>
        <dbReference type="Proteomes" id="UP000001887"/>
    </source>
</evidence>
<dbReference type="InterPro" id="IPR006533">
    <property type="entry name" value="T6SS_Vgr_RhsGE"/>
</dbReference>
<dbReference type="eggNOG" id="COG3501">
    <property type="taxonomic scope" value="Bacteria"/>
</dbReference>
<dbReference type="Pfam" id="PF22178">
    <property type="entry name" value="Gp5_trimer_C"/>
    <property type="match status" value="1"/>
</dbReference>
<dbReference type="EMBL" id="CP001848">
    <property type="protein sequence ID" value="ADB16486.1"/>
    <property type="molecule type" value="Genomic_DNA"/>
</dbReference>
<dbReference type="SUPFAM" id="SSF69255">
    <property type="entry name" value="gp5 N-terminal domain-like"/>
    <property type="match status" value="1"/>
</dbReference>
<dbReference type="InterPro" id="IPR050708">
    <property type="entry name" value="T6SS_VgrG/RHS"/>
</dbReference>
<dbReference type="InterPro" id="IPR006531">
    <property type="entry name" value="Gp5/Vgr_OB"/>
</dbReference>
<dbReference type="KEGG" id="psl:Psta_1811"/>
<evidence type="ECO:0000256" key="3">
    <source>
        <dbReference type="ARBA" id="ARBA00022525"/>
    </source>
</evidence>
<keyword evidence="3" id="KW-0964">Secreted</keyword>
<dbReference type="InterPro" id="IPR017847">
    <property type="entry name" value="T6SS_RhsGE_Vgr_subset"/>
</dbReference>
<protein>
    <submittedName>
        <fullName evidence="6">Type VI secretion system Vgr family protein</fullName>
    </submittedName>
</protein>
<dbReference type="GO" id="GO:0005576">
    <property type="term" value="C:extracellular region"/>
    <property type="evidence" value="ECO:0007669"/>
    <property type="project" value="UniProtKB-SubCell"/>
</dbReference>
<evidence type="ECO:0000259" key="5">
    <source>
        <dbReference type="Pfam" id="PF22178"/>
    </source>
</evidence>